<evidence type="ECO:0000256" key="1">
    <source>
        <dbReference type="ARBA" id="ARBA00001966"/>
    </source>
</evidence>
<dbReference type="InterPro" id="IPR006249">
    <property type="entry name" value="Aconitase/IRP2"/>
</dbReference>
<dbReference type="EC" id="4.2.1.3" evidence="3"/>
<dbReference type="InterPro" id="IPR015931">
    <property type="entry name" value="Acnase/IPM_dHydase_lsu_aba_1/3"/>
</dbReference>
<dbReference type="InterPro" id="IPR015928">
    <property type="entry name" value="Aconitase/3IPM_dehydase_swvl"/>
</dbReference>
<evidence type="ECO:0000313" key="11">
    <source>
        <dbReference type="Proteomes" id="UP000787156"/>
    </source>
</evidence>
<dbReference type="InterPro" id="IPR000573">
    <property type="entry name" value="AconitaseA/IPMdHydase_ssu_swvl"/>
</dbReference>
<dbReference type="FunFam" id="3.20.19.10:FF:000006">
    <property type="entry name" value="Aconitate hydratase 1"/>
    <property type="match status" value="1"/>
</dbReference>
<dbReference type="InterPro" id="IPR036008">
    <property type="entry name" value="Aconitase_4Fe-4S_dom"/>
</dbReference>
<dbReference type="GO" id="GO:0046872">
    <property type="term" value="F:metal ion binding"/>
    <property type="evidence" value="ECO:0007669"/>
    <property type="project" value="UniProtKB-KW"/>
</dbReference>
<evidence type="ECO:0000256" key="6">
    <source>
        <dbReference type="ARBA" id="ARBA00023014"/>
    </source>
</evidence>
<comment type="similarity">
    <text evidence="2">Belongs to the aconitase/IPM isomerase family.</text>
</comment>
<evidence type="ECO:0000256" key="2">
    <source>
        <dbReference type="ARBA" id="ARBA00007185"/>
    </source>
</evidence>
<sequence length="872" mass="95982">MNKKYRKPLQGTPLEYYDVRQAVEDIQPGAYAKLPYTSKVLAEQLVRRCDPAILEQSLKELIYRKQDHDFPWYPARVVCHDILGQTALVDLAGLRDAIAEQGGDPSKVNPVVPTQLIVDHSLAVEYGGFDPDAFEKNRAIEDRRNEDRFHFIEWTKTAFENVDVIPAGNGIMHQINLEKMSPVIQNRDGVAFPDTCVGTDSHTPHTDALGVISIGVGGLEAENVMLGRASWMRLPDIIGVELVGQRQPGITATDIVLALTEFLRQERVVGAYLEFFGEGADSMSVGDRATISNMTPEYGATAAMFYIDQNTIDYLTLTGREAEQVRLVETYAKETGLWASDMTQAEYPRVLRFDLSTVTRNIAGPSNPHARVSTADLKEKGIAGNLEAARAQEAEGLMPDGAIIIAAITSCTNTSNPRNTVAAGLLARKANELGLVRKPWVKSSFAPGSKAAALYLEEAGVLGDLEKLGFGIVAYACTTCNGMSGALDPNIQQEIIDRDLYATAVLSGNRNFDGRIHPYAKQAFLASPPLVVAYAIAGTIRFDIETDALGHDKDGNPIYLKDIWPSDEEIDALVKESVKPEQFKQVYIPMFDLGEREQAASPLYDWRPQSTYIRRPPYWEGALAAPRTLANMRPLAILGDNITTDHLSPSNAIMLDSAAGEYLHKMGVPEEDFNSYATHRGDHLTAQRATFANPKLFNEMVVRSDGSIKQGSKARVEPEGEVMRMWEAIETYMNRKQPLIIIAGKDYGQGSSRDWAAKGVRLAGVEVIVAEGFERIHRTNLVGMGVLPLEFKPGTDRKTLKLDGTELYSVMGNIAPRSDLTLVIERATEDGKNQIVEVPVTCRLDTEEEVSVYEAGGVLQRFAQDFLEGNVA</sequence>
<dbReference type="GO" id="GO:0051536">
    <property type="term" value="F:iron-sulfur cluster binding"/>
    <property type="evidence" value="ECO:0007669"/>
    <property type="project" value="UniProtKB-KW"/>
</dbReference>
<dbReference type="AlphaFoldDB" id="A0A9D2UQK4"/>
<dbReference type="GO" id="GO:0019679">
    <property type="term" value="P:propionate metabolic process, methylcitrate cycle"/>
    <property type="evidence" value="ECO:0007669"/>
    <property type="project" value="InterPro"/>
</dbReference>
<dbReference type="SUPFAM" id="SSF53732">
    <property type="entry name" value="Aconitase iron-sulfur domain"/>
    <property type="match status" value="1"/>
</dbReference>
<dbReference type="Gene3D" id="3.30.499.10">
    <property type="entry name" value="Aconitase, domain 3"/>
    <property type="match status" value="2"/>
</dbReference>
<dbReference type="Pfam" id="PF00330">
    <property type="entry name" value="Aconitase"/>
    <property type="match status" value="1"/>
</dbReference>
<dbReference type="SUPFAM" id="SSF52016">
    <property type="entry name" value="LeuD/IlvD-like"/>
    <property type="match status" value="1"/>
</dbReference>
<feature type="domain" description="Aconitase A/isopropylmalate dehydratase small subunit swivel" evidence="9">
    <location>
        <begin position="661"/>
        <end position="793"/>
    </location>
</feature>
<protein>
    <recommendedName>
        <fullName evidence="3">aconitate hydratase</fullName>
        <ecNumber evidence="3">4.2.1.3</ecNumber>
    </recommendedName>
</protein>
<dbReference type="Pfam" id="PF00694">
    <property type="entry name" value="Aconitase_C"/>
    <property type="match status" value="1"/>
</dbReference>
<dbReference type="GO" id="GO:0003994">
    <property type="term" value="F:aconitate hydratase activity"/>
    <property type="evidence" value="ECO:0007669"/>
    <property type="project" value="UniProtKB-EC"/>
</dbReference>
<keyword evidence="6" id="KW-0411">Iron-sulfur</keyword>
<organism evidence="10 11">
    <name type="scientific">Acinetobacter lwoffii</name>
    <dbReference type="NCBI Taxonomy" id="28090"/>
    <lineage>
        <taxon>Bacteria</taxon>
        <taxon>Pseudomonadati</taxon>
        <taxon>Pseudomonadota</taxon>
        <taxon>Gammaproteobacteria</taxon>
        <taxon>Moraxellales</taxon>
        <taxon>Moraxellaceae</taxon>
        <taxon>Acinetobacter</taxon>
    </lineage>
</organism>
<evidence type="ECO:0000256" key="4">
    <source>
        <dbReference type="ARBA" id="ARBA00022723"/>
    </source>
</evidence>
<comment type="cofactor">
    <cofactor evidence="1">
        <name>[4Fe-4S] cluster</name>
        <dbReference type="ChEBI" id="CHEBI:49883"/>
    </cofactor>
</comment>
<comment type="caution">
    <text evidence="10">The sequence shown here is derived from an EMBL/GenBank/DDBJ whole genome shotgun (WGS) entry which is preliminary data.</text>
</comment>
<evidence type="ECO:0000313" key="10">
    <source>
        <dbReference type="EMBL" id="HJF26692.1"/>
    </source>
</evidence>
<keyword evidence="10" id="KW-0456">Lyase</keyword>
<reference evidence="10" key="1">
    <citation type="journal article" date="2021" name="PeerJ">
        <title>Extensive microbial diversity within the chicken gut microbiome revealed by metagenomics and culture.</title>
        <authorList>
            <person name="Gilroy R."/>
            <person name="Ravi A."/>
            <person name="Getino M."/>
            <person name="Pursley I."/>
            <person name="Horton D.L."/>
            <person name="Alikhan N.F."/>
            <person name="Baker D."/>
            <person name="Gharbi K."/>
            <person name="Hall N."/>
            <person name="Watson M."/>
            <person name="Adriaenssens E.M."/>
            <person name="Foster-Nyarko E."/>
            <person name="Jarju S."/>
            <person name="Secka A."/>
            <person name="Antonio M."/>
            <person name="Oren A."/>
            <person name="Chaudhuri R.R."/>
            <person name="La Ragione R."/>
            <person name="Hildebrand F."/>
            <person name="Pallen M.J."/>
        </authorList>
    </citation>
    <scope>NUCLEOTIDE SEQUENCE</scope>
    <source>
        <strain evidence="10">CHK135-1449</strain>
    </source>
</reference>
<evidence type="ECO:0000256" key="5">
    <source>
        <dbReference type="ARBA" id="ARBA00023004"/>
    </source>
</evidence>
<dbReference type="NCBIfam" id="TIGR02333">
    <property type="entry name" value="2met_isocit_dHY"/>
    <property type="match status" value="1"/>
</dbReference>
<dbReference type="NCBIfam" id="NF009520">
    <property type="entry name" value="PRK12881.1"/>
    <property type="match status" value="1"/>
</dbReference>
<dbReference type="PRINTS" id="PR00415">
    <property type="entry name" value="ACONITASE"/>
</dbReference>
<dbReference type="EMBL" id="DYWX01000005">
    <property type="protein sequence ID" value="HJF26692.1"/>
    <property type="molecule type" value="Genomic_DNA"/>
</dbReference>
<gene>
    <name evidence="10" type="primary">acnD</name>
    <name evidence="10" type="ORF">K8V79_00275</name>
</gene>
<dbReference type="InterPro" id="IPR001030">
    <property type="entry name" value="Acoase/IPM_deHydtase_lsu_aba"/>
</dbReference>
<name>A0A9D2UQK4_ACILW</name>
<evidence type="ECO:0000259" key="8">
    <source>
        <dbReference type="Pfam" id="PF00330"/>
    </source>
</evidence>
<reference evidence="10" key="2">
    <citation type="submission" date="2021-09" db="EMBL/GenBank/DDBJ databases">
        <authorList>
            <person name="Gilroy R."/>
        </authorList>
    </citation>
    <scope>NUCLEOTIDE SEQUENCE</scope>
    <source>
        <strain evidence="10">CHK135-1449</strain>
    </source>
</reference>
<dbReference type="Gene3D" id="3.20.19.10">
    <property type="entry name" value="Aconitase, domain 4"/>
    <property type="match status" value="1"/>
</dbReference>
<feature type="domain" description="Aconitase/3-isopropylmalate dehydratase large subunit alpha/beta/alpha" evidence="8">
    <location>
        <begin position="65"/>
        <end position="538"/>
    </location>
</feature>
<dbReference type="NCBIfam" id="NF006757">
    <property type="entry name" value="PRK09277.1"/>
    <property type="match status" value="1"/>
</dbReference>
<dbReference type="InterPro" id="IPR012708">
    <property type="entry name" value="2Me_IsoCit_deHydtase_FeS-dep"/>
</dbReference>
<accession>A0A9D2UQK4</accession>
<keyword evidence="4" id="KW-0479">Metal-binding</keyword>
<evidence type="ECO:0000256" key="3">
    <source>
        <dbReference type="ARBA" id="ARBA00012926"/>
    </source>
</evidence>
<dbReference type="Proteomes" id="UP000787156">
    <property type="component" value="Unassembled WGS sequence"/>
</dbReference>
<keyword evidence="5" id="KW-0408">Iron</keyword>
<comment type="catalytic activity">
    <reaction evidence="7">
        <text>citrate = D-threo-isocitrate</text>
        <dbReference type="Rhea" id="RHEA:10336"/>
        <dbReference type="ChEBI" id="CHEBI:15562"/>
        <dbReference type="ChEBI" id="CHEBI:16947"/>
        <dbReference type="EC" id="4.2.1.3"/>
    </reaction>
</comment>
<evidence type="ECO:0000256" key="7">
    <source>
        <dbReference type="ARBA" id="ARBA00023501"/>
    </source>
</evidence>
<proteinExistence type="inferred from homology"/>
<dbReference type="Gene3D" id="6.10.190.10">
    <property type="match status" value="1"/>
</dbReference>
<dbReference type="PANTHER" id="PTHR11670">
    <property type="entry name" value="ACONITASE/IRON-RESPONSIVE ELEMENT FAMILY MEMBER"/>
    <property type="match status" value="1"/>
</dbReference>
<evidence type="ECO:0000259" key="9">
    <source>
        <dbReference type="Pfam" id="PF00694"/>
    </source>
</evidence>